<comment type="caution">
    <text evidence="1">The sequence shown here is derived from an EMBL/GenBank/DDBJ whole genome shotgun (WGS) entry which is preliminary data.</text>
</comment>
<evidence type="ECO:0000313" key="2">
    <source>
        <dbReference type="Proteomes" id="UP001234297"/>
    </source>
</evidence>
<accession>A0ACC2KQ73</accession>
<name>A0ACC2KQ73_PERAE</name>
<dbReference type="EMBL" id="CM056818">
    <property type="protein sequence ID" value="KAJ8623208.1"/>
    <property type="molecule type" value="Genomic_DNA"/>
</dbReference>
<organism evidence="1 2">
    <name type="scientific">Persea americana</name>
    <name type="common">Avocado</name>
    <dbReference type="NCBI Taxonomy" id="3435"/>
    <lineage>
        <taxon>Eukaryota</taxon>
        <taxon>Viridiplantae</taxon>
        <taxon>Streptophyta</taxon>
        <taxon>Embryophyta</taxon>
        <taxon>Tracheophyta</taxon>
        <taxon>Spermatophyta</taxon>
        <taxon>Magnoliopsida</taxon>
        <taxon>Magnoliidae</taxon>
        <taxon>Laurales</taxon>
        <taxon>Lauraceae</taxon>
        <taxon>Persea</taxon>
    </lineage>
</organism>
<evidence type="ECO:0000313" key="1">
    <source>
        <dbReference type="EMBL" id="KAJ8623208.1"/>
    </source>
</evidence>
<gene>
    <name evidence="1" type="ORF">MRB53_031737</name>
</gene>
<sequence>MKEMWEVELISTDTIKPSSPTPHHLRTFKLGRLDQLSPPIFFRLVLFYSSPTIAIETVQKLKTSLSLKHRPFSTRSLEGSMHKTTGLTATTMALTSLSPKSEASFMIFSTTQIPMWVINSSLGTPQVLDPAEMCSSQS</sequence>
<proteinExistence type="predicted"/>
<keyword evidence="2" id="KW-1185">Reference proteome</keyword>
<dbReference type="Proteomes" id="UP001234297">
    <property type="component" value="Chromosome 10"/>
</dbReference>
<reference evidence="1 2" key="1">
    <citation type="journal article" date="2022" name="Hortic Res">
        <title>A haplotype resolved chromosomal level avocado genome allows analysis of novel avocado genes.</title>
        <authorList>
            <person name="Nath O."/>
            <person name="Fletcher S.J."/>
            <person name="Hayward A."/>
            <person name="Shaw L.M."/>
            <person name="Masouleh A.K."/>
            <person name="Furtado A."/>
            <person name="Henry R.J."/>
            <person name="Mitter N."/>
        </authorList>
    </citation>
    <scope>NUCLEOTIDE SEQUENCE [LARGE SCALE GENOMIC DNA]</scope>
    <source>
        <strain evidence="2">cv. Hass</strain>
    </source>
</reference>
<protein>
    <submittedName>
        <fullName evidence="1">Uncharacterized protein</fullName>
    </submittedName>
</protein>